<evidence type="ECO:0000259" key="3">
    <source>
        <dbReference type="PROSITE" id="PS50977"/>
    </source>
</evidence>
<organism evidence="4 5">
    <name type="scientific">Stakelama flava</name>
    <dbReference type="NCBI Taxonomy" id="2860338"/>
    <lineage>
        <taxon>Bacteria</taxon>
        <taxon>Pseudomonadati</taxon>
        <taxon>Pseudomonadota</taxon>
        <taxon>Alphaproteobacteria</taxon>
        <taxon>Sphingomonadales</taxon>
        <taxon>Sphingomonadaceae</taxon>
        <taxon>Stakelama</taxon>
    </lineage>
</organism>
<dbReference type="RefSeq" id="WP_219237872.1">
    <property type="nucleotide sequence ID" value="NZ_JAHWZX010000005.1"/>
</dbReference>
<name>A0ABS6XLH1_9SPHN</name>
<evidence type="ECO:0000313" key="5">
    <source>
        <dbReference type="Proteomes" id="UP001197214"/>
    </source>
</evidence>
<dbReference type="InterPro" id="IPR050109">
    <property type="entry name" value="HTH-type_TetR-like_transc_reg"/>
</dbReference>
<reference evidence="4 5" key="1">
    <citation type="submission" date="2021-07" db="EMBL/GenBank/DDBJ databases">
        <title>Stakelama flava sp. nov., a novel endophytic bacterium isolated from branch of Kandelia candel.</title>
        <authorList>
            <person name="Tuo L."/>
        </authorList>
    </citation>
    <scope>NUCLEOTIDE SEQUENCE [LARGE SCALE GENOMIC DNA]</scope>
    <source>
        <strain evidence="4 5">CBK3Z-3</strain>
    </source>
</reference>
<dbReference type="Proteomes" id="UP001197214">
    <property type="component" value="Unassembled WGS sequence"/>
</dbReference>
<keyword evidence="1 2" id="KW-0238">DNA-binding</keyword>
<dbReference type="EMBL" id="JAHWZX010000005">
    <property type="protein sequence ID" value="MBW4330769.1"/>
    <property type="molecule type" value="Genomic_DNA"/>
</dbReference>
<feature type="domain" description="HTH tetR-type" evidence="3">
    <location>
        <begin position="10"/>
        <end position="70"/>
    </location>
</feature>
<proteinExistence type="predicted"/>
<protein>
    <submittedName>
        <fullName evidence="4">TetR/AcrR family transcriptional regulator</fullName>
    </submittedName>
</protein>
<dbReference type="PROSITE" id="PS50977">
    <property type="entry name" value="HTH_TETR_2"/>
    <property type="match status" value="1"/>
</dbReference>
<sequence length="201" mass="22132">MPKRDPEHMQAQKERILRAAIQCIAATGPERMSVPDICRRAGLSTGALYVHFRNKGEIVESAMRYGNAMELLLPQTWHGIVESLTAMEGHLGFDIATIARFRLHMHAAAAAPGELHDALAQMLNESIEILADKLEVLSRRKDITLRMAPMEAATAIAAFLDGMLWLALSTDRPLNQVNANLKQGLACFVEPPEVQSARPVT</sequence>
<evidence type="ECO:0000256" key="1">
    <source>
        <dbReference type="ARBA" id="ARBA00023125"/>
    </source>
</evidence>
<keyword evidence="5" id="KW-1185">Reference proteome</keyword>
<dbReference type="InterPro" id="IPR001647">
    <property type="entry name" value="HTH_TetR"/>
</dbReference>
<dbReference type="Pfam" id="PF00440">
    <property type="entry name" value="TetR_N"/>
    <property type="match status" value="1"/>
</dbReference>
<comment type="caution">
    <text evidence="4">The sequence shown here is derived from an EMBL/GenBank/DDBJ whole genome shotgun (WGS) entry which is preliminary data.</text>
</comment>
<evidence type="ECO:0000313" key="4">
    <source>
        <dbReference type="EMBL" id="MBW4330769.1"/>
    </source>
</evidence>
<dbReference type="InterPro" id="IPR023772">
    <property type="entry name" value="DNA-bd_HTH_TetR-type_CS"/>
</dbReference>
<accession>A0ABS6XLH1</accession>
<gene>
    <name evidence="4" type="ORF">KY084_07745</name>
</gene>
<dbReference type="PANTHER" id="PTHR30055:SF226">
    <property type="entry name" value="HTH-TYPE TRANSCRIPTIONAL REGULATOR PKSA"/>
    <property type="match status" value="1"/>
</dbReference>
<feature type="DNA-binding region" description="H-T-H motif" evidence="2">
    <location>
        <begin position="33"/>
        <end position="52"/>
    </location>
</feature>
<dbReference type="PROSITE" id="PS01081">
    <property type="entry name" value="HTH_TETR_1"/>
    <property type="match status" value="1"/>
</dbReference>
<evidence type="ECO:0000256" key="2">
    <source>
        <dbReference type="PROSITE-ProRule" id="PRU00335"/>
    </source>
</evidence>
<dbReference type="PANTHER" id="PTHR30055">
    <property type="entry name" value="HTH-TYPE TRANSCRIPTIONAL REGULATOR RUTR"/>
    <property type="match status" value="1"/>
</dbReference>